<feature type="transmembrane region" description="Helical" evidence="1">
    <location>
        <begin position="51"/>
        <end position="73"/>
    </location>
</feature>
<dbReference type="Pfam" id="PF01569">
    <property type="entry name" value="PAP2"/>
    <property type="match status" value="1"/>
</dbReference>
<reference evidence="3" key="4">
    <citation type="submission" date="2024-05" db="EMBL/GenBank/DDBJ databases">
        <authorList>
            <person name="Sun Q."/>
            <person name="Zhou Y."/>
        </authorList>
    </citation>
    <scope>NUCLEOTIDE SEQUENCE</scope>
    <source>
        <strain evidence="3">CGMCC 1.15931</strain>
    </source>
</reference>
<feature type="transmembrane region" description="Helical" evidence="1">
    <location>
        <begin position="193"/>
        <end position="214"/>
    </location>
</feature>
<sequence>MVACFVLAAAFILWLGNNTDIDLMLADAAFDPASHRFPWQHAWIAEQFNHIILKAIFSALGVGAVVLALWDGCRPFTGWTGERRTGLRVVAMSAILVPLAISLLKQASSSHCPWDLQRYGGTAPYIRLLEWMPTGVAPGHCLPGGHASSALWLISFAAFWWPHRPRQAIATGTAMLVLGGAVGWMQQLRGAHFLTHTLWSGWIACALVAAIYAFNTKGLARRLALRYDSVPAAM</sequence>
<evidence type="ECO:0000259" key="2">
    <source>
        <dbReference type="Pfam" id="PF01569"/>
    </source>
</evidence>
<accession>A0A6I3T2C4</accession>
<feature type="transmembrane region" description="Helical" evidence="1">
    <location>
        <begin position="142"/>
        <end position="161"/>
    </location>
</feature>
<dbReference type="InterPro" id="IPR036938">
    <property type="entry name" value="PAP2/HPO_sf"/>
</dbReference>
<gene>
    <name evidence="3" type="ORF">GCM10011572_52580</name>
    <name evidence="4" type="ORF">GM672_23490</name>
</gene>
<dbReference type="SUPFAM" id="SSF48317">
    <property type="entry name" value="Acid phosphatase/Vanadium-dependent haloperoxidase"/>
    <property type="match status" value="1"/>
</dbReference>
<evidence type="ECO:0000313" key="4">
    <source>
        <dbReference type="EMBL" id="MTV55693.1"/>
    </source>
</evidence>
<dbReference type="InterPro" id="IPR000326">
    <property type="entry name" value="PAP2/HPO"/>
</dbReference>
<evidence type="ECO:0000313" key="3">
    <source>
        <dbReference type="EMBL" id="GGC24620.1"/>
    </source>
</evidence>
<dbReference type="Proteomes" id="UP000430634">
    <property type="component" value="Unassembled WGS sequence"/>
</dbReference>
<protein>
    <submittedName>
        <fullName evidence="4">Phosphatase PAP2 family protein</fullName>
    </submittedName>
    <submittedName>
        <fullName evidence="3">Phosphoesterase</fullName>
    </submittedName>
</protein>
<keyword evidence="1" id="KW-1133">Transmembrane helix</keyword>
<dbReference type="OrthoDB" id="7348799at2"/>
<feature type="domain" description="Phosphatidic acid phosphatase type 2/haloperoxidase" evidence="2">
    <location>
        <begin position="90"/>
        <end position="215"/>
    </location>
</feature>
<feature type="transmembrane region" description="Helical" evidence="1">
    <location>
        <begin position="85"/>
        <end position="104"/>
    </location>
</feature>
<feature type="transmembrane region" description="Helical" evidence="1">
    <location>
        <begin position="168"/>
        <end position="187"/>
    </location>
</feature>
<dbReference type="Proteomes" id="UP000622638">
    <property type="component" value="Unassembled WGS sequence"/>
</dbReference>
<proteinExistence type="predicted"/>
<evidence type="ECO:0000313" key="6">
    <source>
        <dbReference type="Proteomes" id="UP000622638"/>
    </source>
</evidence>
<dbReference type="EMBL" id="WNKZ01000097">
    <property type="protein sequence ID" value="MTV55693.1"/>
    <property type="molecule type" value="Genomic_DNA"/>
</dbReference>
<evidence type="ECO:0000313" key="5">
    <source>
        <dbReference type="Proteomes" id="UP000430634"/>
    </source>
</evidence>
<dbReference type="AlphaFoldDB" id="A0A6I3T2C4"/>
<keyword evidence="1" id="KW-0472">Membrane</keyword>
<keyword evidence="6" id="KW-1185">Reference proteome</keyword>
<reference evidence="6" key="2">
    <citation type="journal article" date="2019" name="Int. J. Syst. Evol. Microbiol.">
        <title>The Global Catalogue of Microorganisms (GCM) 10K type strain sequencing project: providing services to taxonomists for standard genome sequencing and annotation.</title>
        <authorList>
            <consortium name="The Broad Institute Genomics Platform"/>
            <consortium name="The Broad Institute Genome Sequencing Center for Infectious Disease"/>
            <person name="Wu L."/>
            <person name="Ma J."/>
        </authorList>
    </citation>
    <scope>NUCLEOTIDE SEQUENCE [LARGE SCALE GENOMIC DNA]</scope>
    <source>
        <strain evidence="6">CGMCC 1.15931</strain>
    </source>
</reference>
<comment type="caution">
    <text evidence="4">The sequence shown here is derived from an EMBL/GenBank/DDBJ whole genome shotgun (WGS) entry which is preliminary data.</text>
</comment>
<evidence type="ECO:0000256" key="1">
    <source>
        <dbReference type="SAM" id="Phobius"/>
    </source>
</evidence>
<name>A0A6I3T2C4_9BURK</name>
<reference evidence="3" key="1">
    <citation type="journal article" date="2014" name="Int. J. Syst. Evol. Microbiol.">
        <title>Complete genome of a new Firmicutes species belonging to the dominant human colonic microbiota ('Ruminococcus bicirculans') reveals two chromosomes and a selective capacity to utilize plant glucans.</title>
        <authorList>
            <consortium name="NISC Comparative Sequencing Program"/>
            <person name="Wegmann U."/>
            <person name="Louis P."/>
            <person name="Goesmann A."/>
            <person name="Henrissat B."/>
            <person name="Duncan S.H."/>
            <person name="Flint H.J."/>
        </authorList>
    </citation>
    <scope>NUCLEOTIDE SEQUENCE</scope>
    <source>
        <strain evidence="3">CGMCC 1.15931</strain>
    </source>
</reference>
<dbReference type="CDD" id="cd03396">
    <property type="entry name" value="PAP2_like_6"/>
    <property type="match status" value="1"/>
</dbReference>
<dbReference type="EMBL" id="BMKG01000043">
    <property type="protein sequence ID" value="GGC24620.1"/>
    <property type="molecule type" value="Genomic_DNA"/>
</dbReference>
<keyword evidence="1" id="KW-0812">Transmembrane</keyword>
<reference evidence="4 5" key="3">
    <citation type="submission" date="2019-11" db="EMBL/GenBank/DDBJ databases">
        <title>Type strains purchased from KCTC, JCM and DSMZ.</title>
        <authorList>
            <person name="Lu H."/>
        </authorList>
    </citation>
    <scope>NUCLEOTIDE SEQUENCE [LARGE SCALE GENOMIC DNA]</scope>
    <source>
        <strain evidence="4 5">KCTC 52429</strain>
    </source>
</reference>
<dbReference type="RefSeq" id="WP_155472951.1">
    <property type="nucleotide sequence ID" value="NZ_BMKG01000043.1"/>
</dbReference>
<organism evidence="4 5">
    <name type="scientific">Pseudoduganella buxea</name>
    <dbReference type="NCBI Taxonomy" id="1949069"/>
    <lineage>
        <taxon>Bacteria</taxon>
        <taxon>Pseudomonadati</taxon>
        <taxon>Pseudomonadota</taxon>
        <taxon>Betaproteobacteria</taxon>
        <taxon>Burkholderiales</taxon>
        <taxon>Oxalobacteraceae</taxon>
        <taxon>Telluria group</taxon>
        <taxon>Pseudoduganella</taxon>
    </lineage>
</organism>